<dbReference type="PANTHER" id="PTHR47977">
    <property type="entry name" value="RAS-RELATED PROTEIN RAB"/>
    <property type="match status" value="1"/>
</dbReference>
<accession>A0A0X3NZE8</accession>
<dbReference type="Gene3D" id="3.40.50.300">
    <property type="entry name" value="P-loop containing nucleotide triphosphate hydrolases"/>
    <property type="match status" value="1"/>
</dbReference>
<dbReference type="PROSITE" id="PS51421">
    <property type="entry name" value="RAS"/>
    <property type="match status" value="1"/>
</dbReference>
<dbReference type="PRINTS" id="PR00449">
    <property type="entry name" value="RASTRNSFRMNG"/>
</dbReference>
<feature type="region of interest" description="Disordered" evidence="5">
    <location>
        <begin position="419"/>
        <end position="464"/>
    </location>
</feature>
<dbReference type="GO" id="GO:0003924">
    <property type="term" value="F:GTPase activity"/>
    <property type="evidence" value="ECO:0007669"/>
    <property type="project" value="InterPro"/>
</dbReference>
<gene>
    <name evidence="7" type="primary">RASEF</name>
    <name evidence="7" type="ORF">TR93992</name>
</gene>
<name>A0A0X3NZE8_SCHSO</name>
<evidence type="ECO:0000313" key="7">
    <source>
        <dbReference type="EMBL" id="JAP42957.1"/>
    </source>
</evidence>
<dbReference type="SMART" id="SM00176">
    <property type="entry name" value="RAN"/>
    <property type="match status" value="1"/>
</dbReference>
<feature type="region of interest" description="Disordered" evidence="5">
    <location>
        <begin position="74"/>
        <end position="102"/>
    </location>
</feature>
<evidence type="ECO:0000256" key="1">
    <source>
        <dbReference type="ARBA" id="ARBA00022741"/>
    </source>
</evidence>
<dbReference type="SMART" id="SM00175">
    <property type="entry name" value="RAB"/>
    <property type="match status" value="1"/>
</dbReference>
<sequence length="673" mass="76763">MSVDEQCSQTERQARQLYKLCDPENRGFLTREDLARLSDVLPFTEEQLDAVFESLDQDGDEHLTYGEFLDGLGPYLGNKPLTPDSGEEENSRRDSHDDSEWEDSFRQSYQQLGEAGLLNDVESIRNVWKKLRNKSPTLLGDFEKLINALTKELTHSKTEYEGLEAALKKRISEHEEEVRHLYEEMETQIKQERERLLLQEKLKEKEIRESLEGRIKEKDKLLNELLRQHEETQKKLEQLEISYNEAAQKKEDLDNERIILERRLEETELNLKDCQEYIEVLSKKARDERRSRARAAMELSEGIALERETLVRQLNELRETNRRLRDERDEGLLRRSSFNQRSNSTGESLYAAMQLVSQGQTTVDGYGRMTAVCPNLVDRPDRFAANVHHGRRGSTMDTYFSQIPTGALCSTGEGSIIEEEEAGDEFTDDVSDSVFSSRRKRSHLGNSARNLTDRSPRPSPDGAIDQATIMEDAFSGSGPERVFKVISIGNSGVGKTSILQMFVTGTFSQSATTIGVDVQVKPMKVDGTSVVLQLWDTAGQERYRSITTQYFRKADGVVLVYDLTSEMSFLQLRGWMQNVADGVDPGTPVMLLANKADLLNENVPANVTFQAGERFAKEYEALYFQVSAKTGENIDRAFEALVRCLKQQEDKRFNDLLTFKMPVLSKKKACCMN</sequence>
<dbReference type="SUPFAM" id="SSF47473">
    <property type="entry name" value="EF-hand"/>
    <property type="match status" value="1"/>
</dbReference>
<feature type="domain" description="EF-hand" evidence="6">
    <location>
        <begin position="43"/>
        <end position="78"/>
    </location>
</feature>
<feature type="coiled-coil region" evidence="4">
    <location>
        <begin position="146"/>
        <end position="334"/>
    </location>
</feature>
<dbReference type="GO" id="GO:0005509">
    <property type="term" value="F:calcium ion binding"/>
    <property type="evidence" value="ECO:0007669"/>
    <property type="project" value="InterPro"/>
</dbReference>
<evidence type="ECO:0000256" key="3">
    <source>
        <dbReference type="ARBA" id="ARBA00023288"/>
    </source>
</evidence>
<dbReference type="SMART" id="SM00177">
    <property type="entry name" value="ARF"/>
    <property type="match status" value="1"/>
</dbReference>
<dbReference type="PROSITE" id="PS51419">
    <property type="entry name" value="RAB"/>
    <property type="match status" value="1"/>
</dbReference>
<dbReference type="PROSITE" id="PS51417">
    <property type="entry name" value="ARF"/>
    <property type="match status" value="1"/>
</dbReference>
<dbReference type="Pfam" id="PF00071">
    <property type="entry name" value="Ras"/>
    <property type="match status" value="1"/>
</dbReference>
<reference evidence="7" key="1">
    <citation type="submission" date="2016-01" db="EMBL/GenBank/DDBJ databases">
        <title>Reference transcriptome for the parasite Schistocephalus solidus: insights into the molecular evolution of parasitism.</title>
        <authorList>
            <person name="Hebert F.O."/>
            <person name="Grambauer S."/>
            <person name="Barber I."/>
            <person name="Landry C.R."/>
            <person name="Aubin-Horth N."/>
        </authorList>
    </citation>
    <scope>NUCLEOTIDE SEQUENCE</scope>
</reference>
<dbReference type="InterPro" id="IPR002048">
    <property type="entry name" value="EF_hand_dom"/>
</dbReference>
<dbReference type="Pfam" id="PF13499">
    <property type="entry name" value="EF-hand_7"/>
    <property type="match status" value="1"/>
</dbReference>
<dbReference type="AlphaFoldDB" id="A0A0X3NZE8"/>
<dbReference type="PROSITE" id="PS50222">
    <property type="entry name" value="EF_HAND_2"/>
    <property type="match status" value="1"/>
</dbReference>
<protein>
    <submittedName>
        <fullName evidence="7">Ras and EF-hand domain-containing protein homolog</fullName>
    </submittedName>
</protein>
<evidence type="ECO:0000256" key="5">
    <source>
        <dbReference type="SAM" id="MobiDB-lite"/>
    </source>
</evidence>
<organism evidence="7">
    <name type="scientific">Schistocephalus solidus</name>
    <name type="common">Tapeworm</name>
    <dbReference type="NCBI Taxonomy" id="70667"/>
    <lineage>
        <taxon>Eukaryota</taxon>
        <taxon>Metazoa</taxon>
        <taxon>Spiralia</taxon>
        <taxon>Lophotrochozoa</taxon>
        <taxon>Platyhelminthes</taxon>
        <taxon>Cestoda</taxon>
        <taxon>Eucestoda</taxon>
        <taxon>Diphyllobothriidea</taxon>
        <taxon>Diphyllobothriidae</taxon>
        <taxon>Schistocephalus</taxon>
    </lineage>
</organism>
<keyword evidence="4" id="KW-0175">Coiled coil</keyword>
<dbReference type="SMART" id="SM00174">
    <property type="entry name" value="RHO"/>
    <property type="match status" value="1"/>
</dbReference>
<dbReference type="SMART" id="SM00173">
    <property type="entry name" value="RAS"/>
    <property type="match status" value="1"/>
</dbReference>
<dbReference type="NCBIfam" id="TIGR00231">
    <property type="entry name" value="small_GTP"/>
    <property type="match status" value="1"/>
</dbReference>
<dbReference type="FunFam" id="3.40.50.300:FF:001129">
    <property type="entry name" value="ras-related protein Rab-44 isoform X2"/>
    <property type="match status" value="1"/>
</dbReference>
<dbReference type="InterPro" id="IPR027417">
    <property type="entry name" value="P-loop_NTPase"/>
</dbReference>
<evidence type="ECO:0000256" key="2">
    <source>
        <dbReference type="ARBA" id="ARBA00023134"/>
    </source>
</evidence>
<dbReference type="Gene3D" id="1.10.238.10">
    <property type="entry name" value="EF-hand"/>
    <property type="match status" value="1"/>
</dbReference>
<dbReference type="InterPro" id="IPR011992">
    <property type="entry name" value="EF-hand-dom_pair"/>
</dbReference>
<dbReference type="InterPro" id="IPR050227">
    <property type="entry name" value="Rab"/>
</dbReference>
<feature type="compositionally biased region" description="Acidic residues" evidence="5">
    <location>
        <begin position="419"/>
        <end position="431"/>
    </location>
</feature>
<dbReference type="GO" id="GO:0005525">
    <property type="term" value="F:GTP binding"/>
    <property type="evidence" value="ECO:0007669"/>
    <property type="project" value="UniProtKB-KW"/>
</dbReference>
<evidence type="ECO:0000256" key="4">
    <source>
        <dbReference type="SAM" id="Coils"/>
    </source>
</evidence>
<dbReference type="CDD" id="cd00154">
    <property type="entry name" value="Rab"/>
    <property type="match status" value="1"/>
</dbReference>
<proteinExistence type="predicted"/>
<evidence type="ECO:0000259" key="6">
    <source>
        <dbReference type="PROSITE" id="PS50222"/>
    </source>
</evidence>
<dbReference type="InterPro" id="IPR005225">
    <property type="entry name" value="Small_GTP-bd"/>
</dbReference>
<keyword evidence="3" id="KW-0449">Lipoprotein</keyword>
<keyword evidence="2" id="KW-0342">GTP-binding</keyword>
<dbReference type="SUPFAM" id="SSF52540">
    <property type="entry name" value="P-loop containing nucleoside triphosphate hydrolases"/>
    <property type="match status" value="1"/>
</dbReference>
<feature type="compositionally biased region" description="Basic and acidic residues" evidence="5">
    <location>
        <begin position="89"/>
        <end position="98"/>
    </location>
</feature>
<dbReference type="EMBL" id="GEEE01020268">
    <property type="protein sequence ID" value="JAP42957.1"/>
    <property type="molecule type" value="Transcribed_RNA"/>
</dbReference>
<dbReference type="InterPro" id="IPR001806">
    <property type="entry name" value="Small_GTPase"/>
</dbReference>
<keyword evidence="1" id="KW-0547">Nucleotide-binding</keyword>